<accession>A0AAE2RBU0</accession>
<feature type="compositionally biased region" description="Polar residues" evidence="1">
    <location>
        <begin position="34"/>
        <end position="50"/>
    </location>
</feature>
<sequence length="153" mass="16339">MGENRDSTLGTGSDMMAGITKSRAEGTMRTLYSTASNSSITSTRRGSTLHQGLETDEQPNIETQLNTFDAKPHIRIRVPQRLELADHREAGSYKARQAAVACGPGKPGAAYRGEAAERHRMAVAALRPDPVAQDLGLVAAAAFARWLVPPSAP</sequence>
<organism evidence="2 3">
    <name type="scientific">Agrobacterium vitis</name>
    <name type="common">Rhizobium vitis</name>
    <dbReference type="NCBI Taxonomy" id="373"/>
    <lineage>
        <taxon>Bacteria</taxon>
        <taxon>Pseudomonadati</taxon>
        <taxon>Pseudomonadota</taxon>
        <taxon>Alphaproteobacteria</taxon>
        <taxon>Hyphomicrobiales</taxon>
        <taxon>Rhizobiaceae</taxon>
        <taxon>Rhizobium/Agrobacterium group</taxon>
        <taxon>Agrobacterium</taxon>
    </lineage>
</organism>
<proteinExistence type="predicted"/>
<evidence type="ECO:0000313" key="2">
    <source>
        <dbReference type="EMBL" id="MBF2715585.1"/>
    </source>
</evidence>
<dbReference type="EMBL" id="JACXXJ020000005">
    <property type="protein sequence ID" value="MBF2715585.1"/>
    <property type="molecule type" value="Genomic_DNA"/>
</dbReference>
<comment type="caution">
    <text evidence="2">The sequence shown here is derived from an EMBL/GenBank/DDBJ whole genome shotgun (WGS) entry which is preliminary data.</text>
</comment>
<dbReference type="AlphaFoldDB" id="A0AAE2RBU0"/>
<gene>
    <name evidence="2" type="ORF">IEI95_015305</name>
</gene>
<reference evidence="2" key="1">
    <citation type="submission" date="2020-11" db="EMBL/GenBank/DDBJ databases">
        <title>Agrobacterium vitis strain K377 genome.</title>
        <authorList>
            <person name="Xi H."/>
        </authorList>
    </citation>
    <scope>NUCLEOTIDE SEQUENCE</scope>
    <source>
        <strain evidence="2">K377</strain>
    </source>
</reference>
<feature type="region of interest" description="Disordered" evidence="1">
    <location>
        <begin position="34"/>
        <end position="53"/>
    </location>
</feature>
<evidence type="ECO:0000256" key="1">
    <source>
        <dbReference type="SAM" id="MobiDB-lite"/>
    </source>
</evidence>
<protein>
    <submittedName>
        <fullName evidence="2">Uncharacterized protein</fullName>
    </submittedName>
</protein>
<evidence type="ECO:0000313" key="3">
    <source>
        <dbReference type="Proteomes" id="UP000655037"/>
    </source>
</evidence>
<dbReference type="RefSeq" id="WP_156533479.1">
    <property type="nucleotide sequence ID" value="NZ_JACXXJ020000005.1"/>
</dbReference>
<name>A0AAE2RBU0_AGRVI</name>
<dbReference type="Proteomes" id="UP000655037">
    <property type="component" value="Unassembled WGS sequence"/>
</dbReference>